<keyword evidence="3" id="KW-0539">Nucleus</keyword>
<sequence>MYKTFSADLERKFDEAYRKANLACSKAELLARNNRPNKHGSLRRPKNAFFIYAKEYRKRIEVGLYNSTTTQSREIVRNAGQAWRRLSEDEKLVYRLAANVVEKKFYEDNPGYVYRPKKSDQSLKIIAYQPTTEADVPQDQGEFAEVFESLLDLDIRNISDPADAIYSMTVWNGFSWNGP</sequence>
<evidence type="ECO:0000259" key="4">
    <source>
        <dbReference type="PROSITE" id="PS50118"/>
    </source>
</evidence>
<dbReference type="EMBL" id="CAJVPI010000198">
    <property type="protein sequence ID" value="CAG8499097.1"/>
    <property type="molecule type" value="Genomic_DNA"/>
</dbReference>
<evidence type="ECO:0000313" key="6">
    <source>
        <dbReference type="Proteomes" id="UP000789739"/>
    </source>
</evidence>
<evidence type="ECO:0000313" key="5">
    <source>
        <dbReference type="EMBL" id="CAG8499097.1"/>
    </source>
</evidence>
<dbReference type="InterPro" id="IPR009071">
    <property type="entry name" value="HMG_box_dom"/>
</dbReference>
<accession>A0A9N9EZA0</accession>
<dbReference type="SMART" id="SM00398">
    <property type="entry name" value="HMG"/>
    <property type="match status" value="1"/>
</dbReference>
<dbReference type="GO" id="GO:0001228">
    <property type="term" value="F:DNA-binding transcription activator activity, RNA polymerase II-specific"/>
    <property type="evidence" value="ECO:0007669"/>
    <property type="project" value="TreeGrafter"/>
</dbReference>
<gene>
    <name evidence="5" type="ORF">PBRASI_LOCUS2511</name>
</gene>
<feature type="DNA-binding region" description="HMG box" evidence="3">
    <location>
        <begin position="42"/>
        <end position="113"/>
    </location>
</feature>
<dbReference type="SUPFAM" id="SSF47095">
    <property type="entry name" value="HMG-box"/>
    <property type="match status" value="1"/>
</dbReference>
<dbReference type="AlphaFoldDB" id="A0A9N9EZA0"/>
<organism evidence="5 6">
    <name type="scientific">Paraglomus brasilianum</name>
    <dbReference type="NCBI Taxonomy" id="144538"/>
    <lineage>
        <taxon>Eukaryota</taxon>
        <taxon>Fungi</taxon>
        <taxon>Fungi incertae sedis</taxon>
        <taxon>Mucoromycota</taxon>
        <taxon>Glomeromycotina</taxon>
        <taxon>Glomeromycetes</taxon>
        <taxon>Paraglomerales</taxon>
        <taxon>Paraglomeraceae</taxon>
        <taxon>Paraglomus</taxon>
    </lineage>
</organism>
<feature type="domain" description="HMG box" evidence="4">
    <location>
        <begin position="42"/>
        <end position="113"/>
    </location>
</feature>
<evidence type="ECO:0000256" key="1">
    <source>
        <dbReference type="ARBA" id="ARBA00023125"/>
    </source>
</evidence>
<dbReference type="PANTHER" id="PTHR10270:SF161">
    <property type="entry name" value="SEX-DETERMINING REGION Y PROTEIN"/>
    <property type="match status" value="1"/>
</dbReference>
<keyword evidence="2" id="KW-0804">Transcription</keyword>
<dbReference type="GO" id="GO:0000978">
    <property type="term" value="F:RNA polymerase II cis-regulatory region sequence-specific DNA binding"/>
    <property type="evidence" value="ECO:0007669"/>
    <property type="project" value="TreeGrafter"/>
</dbReference>
<reference evidence="5" key="1">
    <citation type="submission" date="2021-06" db="EMBL/GenBank/DDBJ databases">
        <authorList>
            <person name="Kallberg Y."/>
            <person name="Tangrot J."/>
            <person name="Rosling A."/>
        </authorList>
    </citation>
    <scope>NUCLEOTIDE SEQUENCE</scope>
    <source>
        <strain evidence="5">BR232B</strain>
    </source>
</reference>
<comment type="caution">
    <text evidence="5">The sequence shown here is derived from an EMBL/GenBank/DDBJ whole genome shotgun (WGS) entry which is preliminary data.</text>
</comment>
<dbReference type="Pfam" id="PF00505">
    <property type="entry name" value="HMG_box"/>
    <property type="match status" value="1"/>
</dbReference>
<proteinExistence type="predicted"/>
<name>A0A9N9EZA0_9GLOM</name>
<dbReference type="GO" id="GO:0030154">
    <property type="term" value="P:cell differentiation"/>
    <property type="evidence" value="ECO:0007669"/>
    <property type="project" value="TreeGrafter"/>
</dbReference>
<dbReference type="OrthoDB" id="6247875at2759"/>
<dbReference type="InterPro" id="IPR036910">
    <property type="entry name" value="HMG_box_dom_sf"/>
</dbReference>
<dbReference type="PANTHER" id="PTHR10270">
    <property type="entry name" value="SOX TRANSCRIPTION FACTOR"/>
    <property type="match status" value="1"/>
</dbReference>
<keyword evidence="1 3" id="KW-0238">DNA-binding</keyword>
<dbReference type="Gene3D" id="1.10.30.10">
    <property type="entry name" value="High mobility group box domain"/>
    <property type="match status" value="1"/>
</dbReference>
<dbReference type="Proteomes" id="UP000789739">
    <property type="component" value="Unassembled WGS sequence"/>
</dbReference>
<evidence type="ECO:0000256" key="3">
    <source>
        <dbReference type="PROSITE-ProRule" id="PRU00267"/>
    </source>
</evidence>
<protein>
    <submittedName>
        <fullName evidence="5">47_t:CDS:1</fullName>
    </submittedName>
</protein>
<keyword evidence="6" id="KW-1185">Reference proteome</keyword>
<dbReference type="GO" id="GO:0005634">
    <property type="term" value="C:nucleus"/>
    <property type="evidence" value="ECO:0007669"/>
    <property type="project" value="UniProtKB-UniRule"/>
</dbReference>
<dbReference type="InterPro" id="IPR050140">
    <property type="entry name" value="SRY-related_HMG-box_TF-like"/>
</dbReference>
<dbReference type="PROSITE" id="PS50118">
    <property type="entry name" value="HMG_BOX_2"/>
    <property type="match status" value="1"/>
</dbReference>
<evidence type="ECO:0000256" key="2">
    <source>
        <dbReference type="ARBA" id="ARBA00023163"/>
    </source>
</evidence>